<dbReference type="InterPro" id="IPR050922">
    <property type="entry name" value="LytR/CpsA/Psr_CW_biosynth"/>
</dbReference>
<evidence type="ECO:0000259" key="6">
    <source>
        <dbReference type="Pfam" id="PF03816"/>
    </source>
</evidence>
<feature type="domain" description="Cell envelope-related transcriptional attenuator" evidence="6">
    <location>
        <begin position="91"/>
        <end position="249"/>
    </location>
</feature>
<accession>A0ABS2N326</accession>
<comment type="caution">
    <text evidence="7">The sequence shown here is derived from an EMBL/GenBank/DDBJ whole genome shotgun (WGS) entry which is preliminary data.</text>
</comment>
<reference evidence="7 8" key="1">
    <citation type="submission" date="2021-01" db="EMBL/GenBank/DDBJ databases">
        <title>Genomic Encyclopedia of Type Strains, Phase IV (KMG-IV): sequencing the most valuable type-strain genomes for metagenomic binning, comparative biology and taxonomic classification.</title>
        <authorList>
            <person name="Goeker M."/>
        </authorList>
    </citation>
    <scope>NUCLEOTIDE SEQUENCE [LARGE SCALE GENOMIC DNA]</scope>
    <source>
        <strain evidence="7 8">DSM 23711</strain>
    </source>
</reference>
<evidence type="ECO:0000256" key="1">
    <source>
        <dbReference type="ARBA" id="ARBA00006068"/>
    </source>
</evidence>
<evidence type="ECO:0000256" key="4">
    <source>
        <dbReference type="ARBA" id="ARBA00022989"/>
    </source>
</evidence>
<keyword evidence="2 5" id="KW-0812">Transmembrane</keyword>
<dbReference type="Pfam" id="PF03816">
    <property type="entry name" value="LytR_cpsA_psr"/>
    <property type="match status" value="1"/>
</dbReference>
<feature type="transmembrane region" description="Helical" evidence="5">
    <location>
        <begin position="21"/>
        <end position="39"/>
    </location>
</feature>
<dbReference type="PANTHER" id="PTHR33392:SF10">
    <property type="entry name" value="POLYISOPRENYL-TEICHOIC ACID--PEPTIDOGLYCAN TEICHOIC ACID TRANSFERASE TAGV"/>
    <property type="match status" value="1"/>
</dbReference>
<evidence type="ECO:0000256" key="2">
    <source>
        <dbReference type="ARBA" id="ARBA00022692"/>
    </source>
</evidence>
<gene>
    <name evidence="7" type="ORF">JOC48_003017</name>
</gene>
<proteinExistence type="inferred from homology"/>
<dbReference type="EMBL" id="JAFBDR010000018">
    <property type="protein sequence ID" value="MBM7572489.1"/>
    <property type="molecule type" value="Genomic_DNA"/>
</dbReference>
<evidence type="ECO:0000256" key="3">
    <source>
        <dbReference type="ARBA" id="ARBA00022968"/>
    </source>
</evidence>
<keyword evidence="8" id="KW-1185">Reference proteome</keyword>
<organism evidence="7 8">
    <name type="scientific">Aquibacillus albus</name>
    <dbReference type="NCBI Taxonomy" id="1168171"/>
    <lineage>
        <taxon>Bacteria</taxon>
        <taxon>Bacillati</taxon>
        <taxon>Bacillota</taxon>
        <taxon>Bacilli</taxon>
        <taxon>Bacillales</taxon>
        <taxon>Bacillaceae</taxon>
        <taxon>Aquibacillus</taxon>
    </lineage>
</organism>
<dbReference type="NCBIfam" id="TIGR00350">
    <property type="entry name" value="lytR_cpsA_psr"/>
    <property type="match status" value="1"/>
</dbReference>
<dbReference type="PANTHER" id="PTHR33392">
    <property type="entry name" value="POLYISOPRENYL-TEICHOIC ACID--PEPTIDOGLYCAN TEICHOIC ACID TRANSFERASE TAGU"/>
    <property type="match status" value="1"/>
</dbReference>
<evidence type="ECO:0000256" key="5">
    <source>
        <dbReference type="SAM" id="Phobius"/>
    </source>
</evidence>
<dbReference type="Proteomes" id="UP001296943">
    <property type="component" value="Unassembled WGS sequence"/>
</dbReference>
<keyword evidence="3" id="KW-0735">Signal-anchor</keyword>
<comment type="similarity">
    <text evidence="1">Belongs to the LytR/CpsA/Psr (LCP) family.</text>
</comment>
<protein>
    <submittedName>
        <fullName evidence="7">LCP family protein required for cell wall assembly</fullName>
    </submittedName>
</protein>
<evidence type="ECO:0000313" key="7">
    <source>
        <dbReference type="EMBL" id="MBM7572489.1"/>
    </source>
</evidence>
<sequence length="355" mass="40736">MEQSRTSRNKQSNRWKRNIKYVLLFLLIIFISVGSYLIYEVYTAANKSYQELERADNKSDLRKEAITFSDDPISMLLIGVENYSTGGKDGRADTQIVVTLNPETKKVTMTSIPRDTRVKIDEIEAYSGYHKINAAYSFGSLSGYGGSKLTVEKVEELLNIPIDKYVAVDFDGFRDIIDTLGGVTVDVKEGFWEENIYQNNERIYFEEGPTHLNGEEALAFVRMRRLAVNYTYPREERQRQLIRAAIKETISAGTIFKANEISTILGKNIETNLKPKEIYHLERSYSSIGEDEMETIHIEGTNQRVEGLSFFIPNEDNLNDVSEQLKQQLELTNPQKSIPTIEEKFDQIYKEVNQS</sequence>
<keyword evidence="4 5" id="KW-1133">Transmembrane helix</keyword>
<dbReference type="RefSeq" id="WP_204500921.1">
    <property type="nucleotide sequence ID" value="NZ_JAFBDR010000018.1"/>
</dbReference>
<dbReference type="InterPro" id="IPR004474">
    <property type="entry name" value="LytR_CpsA_psr"/>
</dbReference>
<evidence type="ECO:0000313" key="8">
    <source>
        <dbReference type="Proteomes" id="UP001296943"/>
    </source>
</evidence>
<keyword evidence="5" id="KW-0472">Membrane</keyword>
<dbReference type="Gene3D" id="3.40.630.190">
    <property type="entry name" value="LCP protein"/>
    <property type="match status" value="1"/>
</dbReference>
<name>A0ABS2N326_9BACI</name>